<feature type="signal peptide" evidence="1">
    <location>
        <begin position="1"/>
        <end position="15"/>
    </location>
</feature>
<proteinExistence type="predicted"/>
<dbReference type="Pfam" id="PF13620">
    <property type="entry name" value="CarboxypepD_reg"/>
    <property type="match status" value="1"/>
</dbReference>
<evidence type="ECO:0008006" key="4">
    <source>
        <dbReference type="Google" id="ProtNLM"/>
    </source>
</evidence>
<accession>A0A1F5FAZ0</accession>
<sequence>MRTAALLLLTLVLLAGCKDGTGTLTGRVTDEYDRAVSGAVILLDGTDYKATTNSDGRYAITGVEPGSYTLTGIAPDYDFDILHEVTVGGDETVTIDLAAHSRDYLEPVRKPNIYLYPSETTDVSVTLSFPRGGGVTISEPMYLDGWKVEATPAGVLTRYERVSYPDPSVPASAAVNAEPVPTGAYTYLFYEADVPVEWQREYGWLVEVEELGDFFAGNLAAYGFDDREIRDFLDYWEPRLTAGYYAVFPQLAADIEPLIGLDVQPEPDSVLRLYYYLVANPNFGGELAPPEIPRFSREGFTVVEWGVILQD</sequence>
<evidence type="ECO:0000313" key="3">
    <source>
        <dbReference type="Proteomes" id="UP000177187"/>
    </source>
</evidence>
<dbReference type="Gene3D" id="2.60.40.1120">
    <property type="entry name" value="Carboxypeptidase-like, regulatory domain"/>
    <property type="match status" value="1"/>
</dbReference>
<evidence type="ECO:0000256" key="1">
    <source>
        <dbReference type="SAM" id="SignalP"/>
    </source>
</evidence>
<feature type="chain" id="PRO_5012498092" description="Carboxypeptidase regulatory-like domain-containing protein" evidence="1">
    <location>
        <begin position="16"/>
        <end position="311"/>
    </location>
</feature>
<reference evidence="2 3" key="1">
    <citation type="journal article" date="2016" name="Nat. Commun.">
        <title>Thousands of microbial genomes shed light on interconnected biogeochemical processes in an aquifer system.</title>
        <authorList>
            <person name="Anantharaman K."/>
            <person name="Brown C.T."/>
            <person name="Hug L.A."/>
            <person name="Sharon I."/>
            <person name="Castelle C.J."/>
            <person name="Probst A.J."/>
            <person name="Thomas B.C."/>
            <person name="Singh A."/>
            <person name="Wilkins M.J."/>
            <person name="Karaoz U."/>
            <person name="Brodie E.L."/>
            <person name="Williams K.H."/>
            <person name="Hubbard S.S."/>
            <person name="Banfield J.F."/>
        </authorList>
    </citation>
    <scope>NUCLEOTIDE SEQUENCE [LARGE SCALE GENOMIC DNA]</scope>
</reference>
<dbReference type="STRING" id="1817816.A2Y64_02885"/>
<evidence type="ECO:0000313" key="2">
    <source>
        <dbReference type="EMBL" id="OGD76788.1"/>
    </source>
</evidence>
<dbReference type="SUPFAM" id="SSF49452">
    <property type="entry name" value="Starch-binding domain-like"/>
    <property type="match status" value="1"/>
</dbReference>
<name>A0A1F5FAZ0_9BACT</name>
<organism evidence="2 3">
    <name type="scientific">Candidatus Coatesbacteria bacterium RBG_13_66_14</name>
    <dbReference type="NCBI Taxonomy" id="1817816"/>
    <lineage>
        <taxon>Bacteria</taxon>
        <taxon>Candidatus Coatesiibacteriota</taxon>
    </lineage>
</organism>
<dbReference type="Proteomes" id="UP000177187">
    <property type="component" value="Unassembled WGS sequence"/>
</dbReference>
<comment type="caution">
    <text evidence="2">The sequence shown here is derived from an EMBL/GenBank/DDBJ whole genome shotgun (WGS) entry which is preliminary data.</text>
</comment>
<dbReference type="AlphaFoldDB" id="A0A1F5FAZ0"/>
<dbReference type="EMBL" id="MFAF01000065">
    <property type="protein sequence ID" value="OGD76788.1"/>
    <property type="molecule type" value="Genomic_DNA"/>
</dbReference>
<gene>
    <name evidence="2" type="ORF">A2Y64_02885</name>
</gene>
<protein>
    <recommendedName>
        <fullName evidence="4">Carboxypeptidase regulatory-like domain-containing protein</fullName>
    </recommendedName>
</protein>
<dbReference type="InterPro" id="IPR013784">
    <property type="entry name" value="Carb-bd-like_fold"/>
</dbReference>
<dbReference type="GO" id="GO:0030246">
    <property type="term" value="F:carbohydrate binding"/>
    <property type="evidence" value="ECO:0007669"/>
    <property type="project" value="InterPro"/>
</dbReference>
<dbReference type="PROSITE" id="PS51257">
    <property type="entry name" value="PROKAR_LIPOPROTEIN"/>
    <property type="match status" value="1"/>
</dbReference>
<keyword evidence="1" id="KW-0732">Signal</keyword>